<name>A0ABP9Y6S9_9FUNG</name>
<dbReference type="Proteomes" id="UP001476247">
    <property type="component" value="Unassembled WGS sequence"/>
</dbReference>
<dbReference type="EMBL" id="BAABUJ010000023">
    <property type="protein sequence ID" value="GAA5802435.1"/>
    <property type="molecule type" value="Genomic_DNA"/>
</dbReference>
<proteinExistence type="predicted"/>
<protein>
    <submittedName>
        <fullName evidence="1">Uncharacterized protein</fullName>
    </submittedName>
</protein>
<comment type="caution">
    <text evidence="1">The sequence shown here is derived from an EMBL/GenBank/DDBJ whole genome shotgun (WGS) entry which is preliminary data.</text>
</comment>
<keyword evidence="2" id="KW-1185">Reference proteome</keyword>
<accession>A0ABP9Y6S9</accession>
<reference evidence="1 2" key="1">
    <citation type="submission" date="2024-04" db="EMBL/GenBank/DDBJ databases">
        <title>genome sequences of Mucor flavus KT1a and Helicostylum pulchrum KT1b strains isolation_sourced from the surface of a dry-aged beef.</title>
        <authorList>
            <person name="Toyotome T."/>
            <person name="Hosono M."/>
            <person name="Torimaru M."/>
            <person name="Fukuda K."/>
            <person name="Mikami N."/>
        </authorList>
    </citation>
    <scope>NUCLEOTIDE SEQUENCE [LARGE SCALE GENOMIC DNA]</scope>
    <source>
        <strain evidence="1 2">KT1b</strain>
    </source>
</reference>
<evidence type="ECO:0000313" key="1">
    <source>
        <dbReference type="EMBL" id="GAA5802435.1"/>
    </source>
</evidence>
<organism evidence="1 2">
    <name type="scientific">Helicostylum pulchrum</name>
    <dbReference type="NCBI Taxonomy" id="562976"/>
    <lineage>
        <taxon>Eukaryota</taxon>
        <taxon>Fungi</taxon>
        <taxon>Fungi incertae sedis</taxon>
        <taxon>Mucoromycota</taxon>
        <taxon>Mucoromycotina</taxon>
        <taxon>Mucoromycetes</taxon>
        <taxon>Mucorales</taxon>
        <taxon>Mucorineae</taxon>
        <taxon>Mucoraceae</taxon>
        <taxon>Helicostylum</taxon>
    </lineage>
</organism>
<evidence type="ECO:0000313" key="2">
    <source>
        <dbReference type="Proteomes" id="UP001476247"/>
    </source>
</evidence>
<gene>
    <name evidence="1" type="ORF">HPULCUR_007900</name>
</gene>
<sequence>MDPKIKKITKLKTTKLKNLFQRKNAEREKDDETAREELANLGYSFSASNVKHELLKLYKTEAIPEKPRVVNKYNAFSVLKSSELALAASATVTPTLLSGLYLRINPAEKEEVKRITAIKQAEVDEASLDKLRSTFNASVTFKTLRYLELLEANRDLEVACLFKYKTKNSVEYASLLAGDKPLHMNYVFYLFTVNRTLQKLSFCGNEDAGPLANQVRTAKHNADITATKQQLKELLSTLSRLIIN</sequence>